<name>A0A5C3LL11_9AGAR</name>
<gene>
    <name evidence="4" type="ORF">BDQ12DRAFT_615251</name>
</gene>
<evidence type="ECO:0000256" key="1">
    <source>
        <dbReference type="SAM" id="MobiDB-lite"/>
    </source>
</evidence>
<evidence type="ECO:0000313" key="4">
    <source>
        <dbReference type="EMBL" id="TFK33438.1"/>
    </source>
</evidence>
<accession>A0A5C3LL11</accession>
<keyword evidence="5" id="KW-1185">Reference proteome</keyword>
<reference evidence="4 5" key="1">
    <citation type="journal article" date="2019" name="Nat. Ecol. Evol.">
        <title>Megaphylogeny resolves global patterns of mushroom evolution.</title>
        <authorList>
            <person name="Varga T."/>
            <person name="Krizsan K."/>
            <person name="Foldi C."/>
            <person name="Dima B."/>
            <person name="Sanchez-Garcia M."/>
            <person name="Sanchez-Ramirez S."/>
            <person name="Szollosi G.J."/>
            <person name="Szarkandi J.G."/>
            <person name="Papp V."/>
            <person name="Albert L."/>
            <person name="Andreopoulos W."/>
            <person name="Angelini C."/>
            <person name="Antonin V."/>
            <person name="Barry K.W."/>
            <person name="Bougher N.L."/>
            <person name="Buchanan P."/>
            <person name="Buyck B."/>
            <person name="Bense V."/>
            <person name="Catcheside P."/>
            <person name="Chovatia M."/>
            <person name="Cooper J."/>
            <person name="Damon W."/>
            <person name="Desjardin D."/>
            <person name="Finy P."/>
            <person name="Geml J."/>
            <person name="Haridas S."/>
            <person name="Hughes K."/>
            <person name="Justo A."/>
            <person name="Karasinski D."/>
            <person name="Kautmanova I."/>
            <person name="Kiss B."/>
            <person name="Kocsube S."/>
            <person name="Kotiranta H."/>
            <person name="LaButti K.M."/>
            <person name="Lechner B.E."/>
            <person name="Liimatainen K."/>
            <person name="Lipzen A."/>
            <person name="Lukacs Z."/>
            <person name="Mihaltcheva S."/>
            <person name="Morgado L.N."/>
            <person name="Niskanen T."/>
            <person name="Noordeloos M.E."/>
            <person name="Ohm R.A."/>
            <person name="Ortiz-Santana B."/>
            <person name="Ovrebo C."/>
            <person name="Racz N."/>
            <person name="Riley R."/>
            <person name="Savchenko A."/>
            <person name="Shiryaev A."/>
            <person name="Soop K."/>
            <person name="Spirin V."/>
            <person name="Szebenyi C."/>
            <person name="Tomsovsky M."/>
            <person name="Tulloss R.E."/>
            <person name="Uehling J."/>
            <person name="Grigoriev I.V."/>
            <person name="Vagvolgyi C."/>
            <person name="Papp T."/>
            <person name="Martin F.M."/>
            <person name="Miettinen O."/>
            <person name="Hibbett D.S."/>
            <person name="Nagy L.G."/>
        </authorList>
    </citation>
    <scope>NUCLEOTIDE SEQUENCE [LARGE SCALE GENOMIC DNA]</scope>
    <source>
        <strain evidence="4 5">CBS 166.37</strain>
    </source>
</reference>
<feature type="chain" id="PRO_5022877641" description="DUF1996 domain-containing protein" evidence="2">
    <location>
        <begin position="18"/>
        <end position="423"/>
    </location>
</feature>
<keyword evidence="2" id="KW-0732">Signal</keyword>
<feature type="compositionally biased region" description="Low complexity" evidence="1">
    <location>
        <begin position="370"/>
        <end position="401"/>
    </location>
</feature>
<feature type="region of interest" description="Disordered" evidence="1">
    <location>
        <begin position="370"/>
        <end position="423"/>
    </location>
</feature>
<protein>
    <recommendedName>
        <fullName evidence="3">DUF1996 domain-containing protein</fullName>
    </recommendedName>
</protein>
<dbReference type="PANTHER" id="PTHR43662:SF3">
    <property type="entry name" value="DOMAIN PROTEIN, PUTATIVE (AFU_ORTHOLOGUE AFUA_6G11970)-RELATED"/>
    <property type="match status" value="1"/>
</dbReference>
<dbReference type="InterPro" id="IPR018535">
    <property type="entry name" value="DUF1996"/>
</dbReference>
<feature type="signal peptide" evidence="2">
    <location>
        <begin position="1"/>
        <end position="17"/>
    </location>
</feature>
<dbReference type="EMBL" id="ML213648">
    <property type="protein sequence ID" value="TFK33438.1"/>
    <property type="molecule type" value="Genomic_DNA"/>
</dbReference>
<feature type="domain" description="DUF1996" evidence="3">
    <location>
        <begin position="33"/>
        <end position="260"/>
    </location>
</feature>
<dbReference type="AlphaFoldDB" id="A0A5C3LL11"/>
<evidence type="ECO:0000313" key="5">
    <source>
        <dbReference type="Proteomes" id="UP000308652"/>
    </source>
</evidence>
<dbReference type="STRING" id="68775.A0A5C3LL11"/>
<feature type="compositionally biased region" description="Basic and acidic residues" evidence="1">
    <location>
        <begin position="414"/>
        <end position="423"/>
    </location>
</feature>
<proteinExistence type="predicted"/>
<dbReference type="PANTHER" id="PTHR43662">
    <property type="match status" value="1"/>
</dbReference>
<evidence type="ECO:0000259" key="3">
    <source>
        <dbReference type="Pfam" id="PF09362"/>
    </source>
</evidence>
<dbReference type="Pfam" id="PF09362">
    <property type="entry name" value="DUF1996"/>
    <property type="match status" value="1"/>
</dbReference>
<feature type="compositionally biased region" description="Basic residues" evidence="1">
    <location>
        <begin position="404"/>
        <end position="413"/>
    </location>
</feature>
<organism evidence="4 5">
    <name type="scientific">Crucibulum laeve</name>
    <dbReference type="NCBI Taxonomy" id="68775"/>
    <lineage>
        <taxon>Eukaryota</taxon>
        <taxon>Fungi</taxon>
        <taxon>Dikarya</taxon>
        <taxon>Basidiomycota</taxon>
        <taxon>Agaricomycotina</taxon>
        <taxon>Agaricomycetes</taxon>
        <taxon>Agaricomycetidae</taxon>
        <taxon>Agaricales</taxon>
        <taxon>Agaricineae</taxon>
        <taxon>Nidulariaceae</taxon>
        <taxon>Crucibulum</taxon>
    </lineage>
</organism>
<sequence length="423" mass="45647">MFSYGFIISALAASANAYWLMAAENFITTERIDPIVTPGKVSGHVHSVLGGSNFRFSSTTAKLRESECSSVPIPQDKSNYWFPHLYFQWANGSFSSVDGGAVIYYLFSDTAGITTAFPDDFRMVSGDPTLRTYDANSFAQQAVTFLCLDFNGVTTKYNSIPNKSCPSGIRAQINFPSCWDGKNTDSTDHKSHVAFPSGGPDSGTCSDTKFPVTLPRIFLEVYWSTQSFDRSKGKDSSQPFVYAYGDPTGFGYHADFLNGWDKGVLQNAVDKCHCNPYGDPTCCAQQGIFNFDTGKTCRITPSIDEQTTGTVPKLPGNNPVQGAGHRATMYMDTTAPNLISPVYAYTGATPTKTGSVVKAAVVKPGSFIAVGSTSNNNSSSSVTPPAASASSASSIKGSCSKDSMRKRAHRLRRFTHDTHARVI</sequence>
<dbReference type="OrthoDB" id="74764at2759"/>
<evidence type="ECO:0000256" key="2">
    <source>
        <dbReference type="SAM" id="SignalP"/>
    </source>
</evidence>
<dbReference type="Proteomes" id="UP000308652">
    <property type="component" value="Unassembled WGS sequence"/>
</dbReference>